<proteinExistence type="inferred from homology"/>
<dbReference type="PANTHER" id="PTHR43125">
    <property type="entry name" value="INOSITOL-3-PHOSPHATE SYNTHASE"/>
    <property type="match status" value="1"/>
</dbReference>
<name>A0AA35U1E9_GEOBA</name>
<dbReference type="Proteomes" id="UP001174909">
    <property type="component" value="Unassembled WGS sequence"/>
</dbReference>
<dbReference type="PANTHER" id="PTHR43125:SF1">
    <property type="entry name" value="INOSITOL-3-PHOSPHATE SYNTHASE"/>
    <property type="match status" value="1"/>
</dbReference>
<protein>
    <recommendedName>
        <fullName evidence="5">inositol-3-phosphate synthase</fullName>
        <ecNumber evidence="5">5.5.1.4</ecNumber>
    </recommendedName>
</protein>
<sequence length="396" mass="42598">MDKIRVAIAGIGNCASSLIQGIEYYRTGNTSQWTGLMHESIGGWHASDIEIVAAFDIDQRKVGHSLEDAVFAAPNCARVFQPVLPAGGVTVHMGPVLDGVAGHMGDYPEDEAFRPADEAPVDVTAALRSAGADVLICYLPVGSEQAVRHYARACLDAGVALVNCVPVFLASDVEWGERFRAAGLPIIGDDIKSQVGATIVHRTLCRLFADRGVKLDRTYQLNTGGNTDFLNMLERARLRSKKRSKTESVQSQLDERLDSHDIHIGPSDYVPWQDDNKIAFIRMEGRGFGDVPLDLELRLSVQDSPNSAGVVIDAVRCAKLGLVLGLAGPLEAPSAYYMKSPPRQMRDDAALRELTSFIESGGLSPTRARNSGMGGGVGGSSRQAGSDRQTSNQDYS</sequence>
<comment type="similarity">
    <text evidence="4">Belongs to the myo-inositol 1-phosphate synthase family.</text>
</comment>
<dbReference type="Pfam" id="PF01658">
    <property type="entry name" value="Inos-1-P_synth"/>
    <property type="match status" value="1"/>
</dbReference>
<feature type="region of interest" description="Disordered" evidence="8">
    <location>
        <begin position="361"/>
        <end position="396"/>
    </location>
</feature>
<dbReference type="GO" id="GO:0006021">
    <property type="term" value="P:inositol biosynthetic process"/>
    <property type="evidence" value="ECO:0007669"/>
    <property type="project" value="UniProtKB-KW"/>
</dbReference>
<evidence type="ECO:0000256" key="1">
    <source>
        <dbReference type="ARBA" id="ARBA00000113"/>
    </source>
</evidence>
<evidence type="ECO:0000256" key="4">
    <source>
        <dbReference type="ARBA" id="ARBA00010813"/>
    </source>
</evidence>
<gene>
    <name evidence="10" type="ORF">GBAR_LOCUS31324</name>
</gene>
<evidence type="ECO:0000256" key="3">
    <source>
        <dbReference type="ARBA" id="ARBA00005117"/>
    </source>
</evidence>
<dbReference type="EMBL" id="CASHTH010004447">
    <property type="protein sequence ID" value="CAI8057451.1"/>
    <property type="molecule type" value="Genomic_DNA"/>
</dbReference>
<dbReference type="AlphaFoldDB" id="A0AA35U1E9"/>
<evidence type="ECO:0000313" key="10">
    <source>
        <dbReference type="EMBL" id="CAI8057451.1"/>
    </source>
</evidence>
<evidence type="ECO:0000256" key="7">
    <source>
        <dbReference type="ARBA" id="ARBA00025559"/>
    </source>
</evidence>
<comment type="function">
    <text evidence="7">Key enzyme in myo-inositol biosynthesis pathway that catalyzes the conversion of glucose 6-phosphate to 1-myo-inositol 1-phosphate in a NAD-dependent manner. Rate-limiting enzyme in the synthesis of all inositol-containing compounds.</text>
</comment>
<dbReference type="InterPro" id="IPR013021">
    <property type="entry name" value="Myo-inos-1-P_Synthase_GAPDH"/>
</dbReference>
<dbReference type="InterPro" id="IPR002587">
    <property type="entry name" value="Myo-inos-1-P_Synthase"/>
</dbReference>
<dbReference type="Gene3D" id="3.30.360.10">
    <property type="entry name" value="Dihydrodipicolinate Reductase, domain 2"/>
    <property type="match status" value="1"/>
</dbReference>
<evidence type="ECO:0000256" key="8">
    <source>
        <dbReference type="SAM" id="MobiDB-lite"/>
    </source>
</evidence>
<accession>A0AA35U1E9</accession>
<dbReference type="PIRSF" id="PIRSF015578">
    <property type="entry name" value="Myoinos-ppht_syn"/>
    <property type="match status" value="1"/>
</dbReference>
<dbReference type="InterPro" id="IPR036291">
    <property type="entry name" value="NAD(P)-bd_dom_sf"/>
</dbReference>
<reference evidence="10" key="1">
    <citation type="submission" date="2023-03" db="EMBL/GenBank/DDBJ databases">
        <authorList>
            <person name="Steffen K."/>
            <person name="Cardenas P."/>
        </authorList>
    </citation>
    <scope>NUCLEOTIDE SEQUENCE</scope>
</reference>
<dbReference type="EC" id="5.5.1.4" evidence="5"/>
<dbReference type="InterPro" id="IPR052199">
    <property type="entry name" value="MIPS"/>
</dbReference>
<feature type="domain" description="Myo-inositol-1-phosphate synthase GAPDH-like" evidence="9">
    <location>
        <begin position="196"/>
        <end position="304"/>
    </location>
</feature>
<evidence type="ECO:0000256" key="6">
    <source>
        <dbReference type="ARBA" id="ARBA00022550"/>
    </source>
</evidence>
<evidence type="ECO:0000256" key="5">
    <source>
        <dbReference type="ARBA" id="ARBA00012125"/>
    </source>
</evidence>
<comment type="pathway">
    <text evidence="3">Polyol metabolism; myo-inositol biosynthesis; myo-inositol from D-glucose 6-phosphate: step 1/2.</text>
</comment>
<dbReference type="Gene3D" id="3.40.50.720">
    <property type="entry name" value="NAD(P)-binding Rossmann-like Domain"/>
    <property type="match status" value="1"/>
</dbReference>
<comment type="catalytic activity">
    <reaction evidence="1">
        <text>D-glucose 6-phosphate = 1D-myo-inositol 3-phosphate</text>
        <dbReference type="Rhea" id="RHEA:10716"/>
        <dbReference type="ChEBI" id="CHEBI:58401"/>
        <dbReference type="ChEBI" id="CHEBI:61548"/>
        <dbReference type="EC" id="5.5.1.4"/>
    </reaction>
</comment>
<comment type="cofactor">
    <cofactor evidence="2">
        <name>NAD(+)</name>
        <dbReference type="ChEBI" id="CHEBI:57540"/>
    </cofactor>
</comment>
<evidence type="ECO:0000259" key="9">
    <source>
        <dbReference type="Pfam" id="PF01658"/>
    </source>
</evidence>
<dbReference type="GO" id="GO:0008654">
    <property type="term" value="P:phospholipid biosynthetic process"/>
    <property type="evidence" value="ECO:0007669"/>
    <property type="project" value="InterPro"/>
</dbReference>
<dbReference type="SUPFAM" id="SSF55347">
    <property type="entry name" value="Glyceraldehyde-3-phosphate dehydrogenase-like, C-terminal domain"/>
    <property type="match status" value="1"/>
</dbReference>
<keyword evidence="6" id="KW-0398">Inositol biosynthesis</keyword>
<dbReference type="SUPFAM" id="SSF51735">
    <property type="entry name" value="NAD(P)-binding Rossmann-fold domains"/>
    <property type="match status" value="1"/>
</dbReference>
<organism evidence="10 11">
    <name type="scientific">Geodia barretti</name>
    <name type="common">Barrett's horny sponge</name>
    <dbReference type="NCBI Taxonomy" id="519541"/>
    <lineage>
        <taxon>Eukaryota</taxon>
        <taxon>Metazoa</taxon>
        <taxon>Porifera</taxon>
        <taxon>Demospongiae</taxon>
        <taxon>Heteroscleromorpha</taxon>
        <taxon>Tetractinellida</taxon>
        <taxon>Astrophorina</taxon>
        <taxon>Geodiidae</taxon>
        <taxon>Geodia</taxon>
    </lineage>
</organism>
<evidence type="ECO:0000313" key="11">
    <source>
        <dbReference type="Proteomes" id="UP001174909"/>
    </source>
</evidence>
<dbReference type="GO" id="GO:0004512">
    <property type="term" value="F:inositol-3-phosphate synthase activity"/>
    <property type="evidence" value="ECO:0007669"/>
    <property type="project" value="UniProtKB-EC"/>
</dbReference>
<evidence type="ECO:0000256" key="2">
    <source>
        <dbReference type="ARBA" id="ARBA00001911"/>
    </source>
</evidence>
<feature type="compositionally biased region" description="Polar residues" evidence="8">
    <location>
        <begin position="387"/>
        <end position="396"/>
    </location>
</feature>
<comment type="caution">
    <text evidence="10">The sequence shown here is derived from an EMBL/GenBank/DDBJ whole genome shotgun (WGS) entry which is preliminary data.</text>
</comment>
<keyword evidence="11" id="KW-1185">Reference proteome</keyword>